<evidence type="ECO:0000256" key="1">
    <source>
        <dbReference type="ARBA" id="ARBA00022679"/>
    </source>
</evidence>
<feature type="domain" description="Glycosyl transferase family 1" evidence="2">
    <location>
        <begin position="205"/>
        <end position="349"/>
    </location>
</feature>
<gene>
    <name evidence="4" type="ORF">E7101_10315</name>
</gene>
<proteinExistence type="predicted"/>
<dbReference type="PANTHER" id="PTHR46401:SF2">
    <property type="entry name" value="GLYCOSYLTRANSFERASE WBBK-RELATED"/>
    <property type="match status" value="1"/>
</dbReference>
<sequence>MSDTLLHIGFDAKRIVRNGTGLGAYGRTLVNDLSQYPLQLSLYAPDAGRQHLRNQILQRPNITFRYPHTVLTTHLPSLWRSHYIIRDLLRDGVQLYHGLSGELPVGIRESGIPSIVTIHDLIFLRHPEFYNPIDVRLYTWKFRRTLREATHIIAISECTRRDIIEFGQVSPDRISLIYQSCAQRFGAETDAAMLQQVAHHYQLPQRFILNVGTIEARKNVLQAVQALPYLPSDVSLVIIGRPTPYTQQVVAFAQRHQLQQRVRVLHGVPDEHLPAHYAMAEAFVYPSVYEGFGIPIIEAIRCGLPVVACSGSCLEEAGGPDSIYVKPGDVLGMADAIRRSLVGSPNREERILRSQKYVQRFAGLDVAGQVHQLYHQILSRS</sequence>
<dbReference type="CDD" id="cd03809">
    <property type="entry name" value="GT4_MtfB-like"/>
    <property type="match status" value="1"/>
</dbReference>
<comment type="caution">
    <text evidence="4">The sequence shown here is derived from an EMBL/GenBank/DDBJ whole genome shotgun (WGS) entry which is preliminary data.</text>
</comment>
<dbReference type="InterPro" id="IPR001296">
    <property type="entry name" value="Glyco_trans_1"/>
</dbReference>
<dbReference type="Gene3D" id="3.40.50.2000">
    <property type="entry name" value="Glycogen Phosphorylase B"/>
    <property type="match status" value="2"/>
</dbReference>
<dbReference type="Pfam" id="PF00534">
    <property type="entry name" value="Glycos_transf_1"/>
    <property type="match status" value="1"/>
</dbReference>
<name>A0A9D5P138_XYLRU</name>
<evidence type="ECO:0000313" key="4">
    <source>
        <dbReference type="EMBL" id="MBE6271330.1"/>
    </source>
</evidence>
<dbReference type="SUPFAM" id="SSF53756">
    <property type="entry name" value="UDP-Glycosyltransferase/glycogen phosphorylase"/>
    <property type="match status" value="1"/>
</dbReference>
<keyword evidence="1" id="KW-0808">Transferase</keyword>
<evidence type="ECO:0000313" key="5">
    <source>
        <dbReference type="Proteomes" id="UP000806522"/>
    </source>
</evidence>
<feature type="domain" description="Glycosyltransferase subfamily 4-like N-terminal" evidence="3">
    <location>
        <begin position="21"/>
        <end position="178"/>
    </location>
</feature>
<dbReference type="Proteomes" id="UP000806522">
    <property type="component" value="Unassembled WGS sequence"/>
</dbReference>
<dbReference type="EMBL" id="SUYC01000011">
    <property type="protein sequence ID" value="MBE6271330.1"/>
    <property type="molecule type" value="Genomic_DNA"/>
</dbReference>
<dbReference type="AlphaFoldDB" id="A0A9D5P138"/>
<dbReference type="InterPro" id="IPR028098">
    <property type="entry name" value="Glyco_trans_4-like_N"/>
</dbReference>
<evidence type="ECO:0000259" key="3">
    <source>
        <dbReference type="Pfam" id="PF13439"/>
    </source>
</evidence>
<accession>A0A9D5P138</accession>
<reference evidence="4" key="1">
    <citation type="submission" date="2019-04" db="EMBL/GenBank/DDBJ databases">
        <title>Evolution of Biomass-Degrading Anaerobic Consortia Revealed by Metagenomics.</title>
        <authorList>
            <person name="Peng X."/>
        </authorList>
    </citation>
    <scope>NUCLEOTIDE SEQUENCE</scope>
    <source>
        <strain evidence="4">SIG140</strain>
    </source>
</reference>
<organism evidence="4 5">
    <name type="scientific">Xylanibacter ruminicola</name>
    <name type="common">Prevotella ruminicola</name>
    <dbReference type="NCBI Taxonomy" id="839"/>
    <lineage>
        <taxon>Bacteria</taxon>
        <taxon>Pseudomonadati</taxon>
        <taxon>Bacteroidota</taxon>
        <taxon>Bacteroidia</taxon>
        <taxon>Bacteroidales</taxon>
        <taxon>Prevotellaceae</taxon>
        <taxon>Xylanibacter</taxon>
    </lineage>
</organism>
<dbReference type="GO" id="GO:0016757">
    <property type="term" value="F:glycosyltransferase activity"/>
    <property type="evidence" value="ECO:0007669"/>
    <property type="project" value="InterPro"/>
</dbReference>
<dbReference type="Pfam" id="PF13439">
    <property type="entry name" value="Glyco_transf_4"/>
    <property type="match status" value="1"/>
</dbReference>
<dbReference type="PANTHER" id="PTHR46401">
    <property type="entry name" value="GLYCOSYLTRANSFERASE WBBK-RELATED"/>
    <property type="match status" value="1"/>
</dbReference>
<evidence type="ECO:0000259" key="2">
    <source>
        <dbReference type="Pfam" id="PF00534"/>
    </source>
</evidence>
<protein>
    <submittedName>
        <fullName evidence="4">Glycosyltransferase family 4 protein</fullName>
    </submittedName>
</protein>